<reference evidence="3" key="1">
    <citation type="submission" date="2023-03" db="EMBL/GenBank/DDBJ databases">
        <title>Edaphobacter sp.</title>
        <authorList>
            <person name="Huber K.J."/>
            <person name="Papendorf J."/>
            <person name="Pilke C."/>
            <person name="Bunk B."/>
            <person name="Sproeer C."/>
            <person name="Pester M."/>
        </authorList>
    </citation>
    <scope>NUCLEOTIDE SEQUENCE</scope>
    <source>
        <strain evidence="3">DSM 109919</strain>
        <strain evidence="4">DSM 109920</strain>
    </source>
</reference>
<dbReference type="InterPro" id="IPR052159">
    <property type="entry name" value="Competence_DNA_uptake"/>
</dbReference>
<dbReference type="AlphaFoldDB" id="A0AAU7CZA8"/>
<evidence type="ECO:0000256" key="1">
    <source>
        <dbReference type="SAM" id="SignalP"/>
    </source>
</evidence>
<dbReference type="PANTHER" id="PTHR30619">
    <property type="entry name" value="DNA INTERNALIZATION/COMPETENCE PROTEIN COMEC/REC2"/>
    <property type="match status" value="1"/>
</dbReference>
<dbReference type="Pfam" id="PF00753">
    <property type="entry name" value="Lactamase_B"/>
    <property type="match status" value="1"/>
</dbReference>
<dbReference type="SUPFAM" id="SSF56281">
    <property type="entry name" value="Metallo-hydrolase/oxidoreductase"/>
    <property type="match status" value="1"/>
</dbReference>
<evidence type="ECO:0000259" key="2">
    <source>
        <dbReference type="Pfam" id="PF00753"/>
    </source>
</evidence>
<dbReference type="InterPro" id="IPR036866">
    <property type="entry name" value="RibonucZ/Hydroxyglut_hydro"/>
</dbReference>
<evidence type="ECO:0000313" key="4">
    <source>
        <dbReference type="EMBL" id="XBH13427.1"/>
    </source>
</evidence>
<dbReference type="Gene3D" id="3.60.15.10">
    <property type="entry name" value="Ribonuclease Z/Hydroxyacylglutathione hydrolase-like"/>
    <property type="match status" value="1"/>
</dbReference>
<proteinExistence type="predicted"/>
<organism evidence="3">
    <name type="scientific">Edaphobacter paludis</name>
    <dbReference type="NCBI Taxonomy" id="3035702"/>
    <lineage>
        <taxon>Bacteria</taxon>
        <taxon>Pseudomonadati</taxon>
        <taxon>Acidobacteriota</taxon>
        <taxon>Terriglobia</taxon>
        <taxon>Terriglobales</taxon>
        <taxon>Acidobacteriaceae</taxon>
        <taxon>Edaphobacter</taxon>
    </lineage>
</organism>
<protein>
    <submittedName>
        <fullName evidence="3">MBL fold metallo-hydrolase</fullName>
    </submittedName>
</protein>
<feature type="signal peptide" evidence="1">
    <location>
        <begin position="1"/>
        <end position="18"/>
    </location>
</feature>
<sequence length="342" mass="36657">MKRFLAAALLMATPLAFAQKDQRKTGDLKVYFADVEGGQATLFVPPSGENMLVDAGWPGAENANKIVALCKLAGVKKIDNLVITHYHTDHVGGVPDVAARIPVARFIDHGVNREDNDRVTVSGWQAYQNLLAKGHYAHLTVKPGDVLPSVGMHVVFVSADGNVIDKPLAGAGDTNAACAASPLKPVENTENDRSIGMIITFGKLRIADLGDLTWNKERLLMCPVNKLGKVDVYIVSHHGFDRSSSPALVDAIDPRVSIMDNGATKGAEPGAWTIVDHSPGLKDLWQLHTAIHTDAAHNVNDGHIANLPGPDAAHYLLLTGHRDASFDVTNSRTSQTVDYPAP</sequence>
<dbReference type="EMBL" id="CP121194">
    <property type="protein sequence ID" value="XBH09991.1"/>
    <property type="molecule type" value="Genomic_DNA"/>
</dbReference>
<feature type="domain" description="Metallo-beta-lactamase" evidence="2">
    <location>
        <begin position="36"/>
        <end position="146"/>
    </location>
</feature>
<gene>
    <name evidence="3" type="ORF">P4G45_16130</name>
    <name evidence="4" type="ORF">P8936_17340</name>
</gene>
<evidence type="ECO:0000313" key="3">
    <source>
        <dbReference type="EMBL" id="XBH09991.1"/>
    </source>
</evidence>
<dbReference type="KEGG" id="epl:P4G45_16130"/>
<dbReference type="EMBL" id="CP121195">
    <property type="protein sequence ID" value="XBH13427.1"/>
    <property type="molecule type" value="Genomic_DNA"/>
</dbReference>
<keyword evidence="1" id="KW-0732">Signal</keyword>
<accession>A0AAU7D8F9</accession>
<dbReference type="RefSeq" id="WP_348267497.1">
    <property type="nucleotide sequence ID" value="NZ_CP121194.1"/>
</dbReference>
<feature type="chain" id="PRO_5043288707" evidence="1">
    <location>
        <begin position="19"/>
        <end position="342"/>
    </location>
</feature>
<name>A0AAU7CZA8_9BACT</name>
<accession>A0AAU7CZA8</accession>
<dbReference type="InterPro" id="IPR001279">
    <property type="entry name" value="Metallo-B-lactamas"/>
</dbReference>
<dbReference type="PANTHER" id="PTHR30619:SF1">
    <property type="entry name" value="RECOMBINATION PROTEIN 2"/>
    <property type="match status" value="1"/>
</dbReference>